<dbReference type="AlphaFoldDB" id="D5ECS9"/>
<keyword evidence="1" id="KW-0408">Iron</keyword>
<evidence type="ECO:0000313" key="3">
    <source>
        <dbReference type="EMBL" id="ADE56361.1"/>
    </source>
</evidence>
<dbReference type="SUPFAM" id="SSF50037">
    <property type="entry name" value="C-terminal domain of transcriptional repressors"/>
    <property type="match status" value="1"/>
</dbReference>
<evidence type="ECO:0000256" key="1">
    <source>
        <dbReference type="ARBA" id="ARBA00023004"/>
    </source>
</evidence>
<dbReference type="InterPro" id="IPR007167">
    <property type="entry name" value="Fe-transptr_FeoA-like"/>
</dbReference>
<dbReference type="Gene3D" id="2.30.30.90">
    <property type="match status" value="1"/>
</dbReference>
<name>D5ECS9_AMICL</name>
<feature type="domain" description="Ferrous iron transporter FeoA-like" evidence="2">
    <location>
        <begin position="7"/>
        <end position="78"/>
    </location>
</feature>
<evidence type="ECO:0000313" key="4">
    <source>
        <dbReference type="Proteomes" id="UP000002366"/>
    </source>
</evidence>
<keyword evidence="4" id="KW-1185">Reference proteome</keyword>
<dbReference type="KEGG" id="aco:Amico_0215"/>
<dbReference type="InterPro" id="IPR008988">
    <property type="entry name" value="Transcriptional_repressor_C"/>
</dbReference>
<protein>
    <submittedName>
        <fullName evidence="3">FeoA family protein</fullName>
    </submittedName>
</protein>
<dbReference type="InterPro" id="IPR038157">
    <property type="entry name" value="FeoA_core_dom"/>
</dbReference>
<dbReference type="Proteomes" id="UP000002366">
    <property type="component" value="Chromosome"/>
</dbReference>
<dbReference type="eggNOG" id="COG1918">
    <property type="taxonomic scope" value="Bacteria"/>
</dbReference>
<sequence length="86" mass="9549">MKKVHVYNLKDLQNGVTAQIVQMPSGECRCRLEALGLREGKIIEKVSGMPFHGPITIIVDGRQIAIGWRISSRVIVKPLREFGHGA</sequence>
<proteinExistence type="predicted"/>
<dbReference type="OrthoDB" id="1707677at2"/>
<dbReference type="EMBL" id="CP001997">
    <property type="protein sequence ID" value="ADE56361.1"/>
    <property type="molecule type" value="Genomic_DNA"/>
</dbReference>
<dbReference type="STRING" id="572547.Amico_0215"/>
<evidence type="ECO:0000259" key="2">
    <source>
        <dbReference type="SMART" id="SM00899"/>
    </source>
</evidence>
<dbReference type="SMART" id="SM00899">
    <property type="entry name" value="FeoA"/>
    <property type="match status" value="1"/>
</dbReference>
<dbReference type="RefSeq" id="WP_013047627.1">
    <property type="nucleotide sequence ID" value="NC_014011.1"/>
</dbReference>
<dbReference type="GO" id="GO:0046914">
    <property type="term" value="F:transition metal ion binding"/>
    <property type="evidence" value="ECO:0007669"/>
    <property type="project" value="InterPro"/>
</dbReference>
<accession>D5ECS9</accession>
<reference evidence="3 4" key="1">
    <citation type="journal article" date="2010" name="Stand. Genomic Sci.">
        <title>Complete genome sequence of Aminobacterium colombiense type strain (ALA-1).</title>
        <authorList>
            <person name="Chertkov O."/>
            <person name="Sikorski J."/>
            <person name="Brambilla E."/>
            <person name="Lapidus A."/>
            <person name="Copeland A."/>
            <person name="Glavina Del Rio T."/>
            <person name="Nolan M."/>
            <person name="Lucas S."/>
            <person name="Tice H."/>
            <person name="Cheng J.F."/>
            <person name="Han C."/>
            <person name="Detter J.C."/>
            <person name="Bruce D."/>
            <person name="Tapia R."/>
            <person name="Goodwin L."/>
            <person name="Pitluck S."/>
            <person name="Liolios K."/>
            <person name="Ivanova N."/>
            <person name="Mavromatis K."/>
            <person name="Ovchinnikova G."/>
            <person name="Pati A."/>
            <person name="Chen A."/>
            <person name="Palaniappan K."/>
            <person name="Land M."/>
            <person name="Hauser L."/>
            <person name="Chang Y.J."/>
            <person name="Jeffries C.D."/>
            <person name="Spring S."/>
            <person name="Rohde M."/>
            <person name="Goker M."/>
            <person name="Bristow J."/>
            <person name="Eisen J.A."/>
            <person name="Markowitz V."/>
            <person name="Hugenholtz P."/>
            <person name="Kyrpides N.C."/>
            <person name="Klenk H.P."/>
        </authorList>
    </citation>
    <scope>NUCLEOTIDE SEQUENCE [LARGE SCALE GENOMIC DNA]</scope>
    <source>
        <strain evidence="4">DSM 12261 / ALA-1</strain>
    </source>
</reference>
<dbReference type="Pfam" id="PF04023">
    <property type="entry name" value="FeoA"/>
    <property type="match status" value="1"/>
</dbReference>
<gene>
    <name evidence="3" type="ordered locus">Amico_0215</name>
</gene>
<dbReference type="HOGENOM" id="CLU_150646_6_3_0"/>
<organism evidence="3 4">
    <name type="scientific">Aminobacterium colombiense (strain DSM 12261 / ALA-1)</name>
    <dbReference type="NCBI Taxonomy" id="572547"/>
    <lineage>
        <taxon>Bacteria</taxon>
        <taxon>Thermotogati</taxon>
        <taxon>Synergistota</taxon>
        <taxon>Synergistia</taxon>
        <taxon>Synergistales</taxon>
        <taxon>Aminobacteriaceae</taxon>
        <taxon>Aminobacterium</taxon>
    </lineage>
</organism>